<dbReference type="AlphaFoldDB" id="A0A8S1X0U9"/>
<protein>
    <submittedName>
        <fullName evidence="1">Uncharacterized protein</fullName>
    </submittedName>
</protein>
<sequence length="37" mass="4174">MNKPGLTNLLLNEEEFSILNSIILCLLSIDVKRKSIT</sequence>
<accession>A0A8S1X0U9</accession>
<dbReference type="Proteomes" id="UP000683925">
    <property type="component" value="Unassembled WGS sequence"/>
</dbReference>
<gene>
    <name evidence="1" type="ORF">POCTA_138.1.T1060013</name>
</gene>
<evidence type="ECO:0000313" key="1">
    <source>
        <dbReference type="EMBL" id="CAD8194029.1"/>
    </source>
</evidence>
<dbReference type="EMBL" id="CAJJDP010000106">
    <property type="protein sequence ID" value="CAD8194029.1"/>
    <property type="molecule type" value="Genomic_DNA"/>
</dbReference>
<evidence type="ECO:0000313" key="2">
    <source>
        <dbReference type="Proteomes" id="UP000683925"/>
    </source>
</evidence>
<keyword evidence="2" id="KW-1185">Reference proteome</keyword>
<reference evidence="1" key="1">
    <citation type="submission" date="2021-01" db="EMBL/GenBank/DDBJ databases">
        <authorList>
            <consortium name="Genoscope - CEA"/>
            <person name="William W."/>
        </authorList>
    </citation>
    <scope>NUCLEOTIDE SEQUENCE</scope>
</reference>
<proteinExistence type="predicted"/>
<comment type="caution">
    <text evidence="1">The sequence shown here is derived from an EMBL/GenBank/DDBJ whole genome shotgun (WGS) entry which is preliminary data.</text>
</comment>
<organism evidence="1 2">
    <name type="scientific">Paramecium octaurelia</name>
    <dbReference type="NCBI Taxonomy" id="43137"/>
    <lineage>
        <taxon>Eukaryota</taxon>
        <taxon>Sar</taxon>
        <taxon>Alveolata</taxon>
        <taxon>Ciliophora</taxon>
        <taxon>Intramacronucleata</taxon>
        <taxon>Oligohymenophorea</taxon>
        <taxon>Peniculida</taxon>
        <taxon>Parameciidae</taxon>
        <taxon>Paramecium</taxon>
    </lineage>
</organism>
<name>A0A8S1X0U9_PAROT</name>